<dbReference type="Proteomes" id="UP000245433">
    <property type="component" value="Unassembled WGS sequence"/>
</dbReference>
<evidence type="ECO:0000259" key="5">
    <source>
        <dbReference type="PROSITE" id="PS51349"/>
    </source>
</evidence>
<comment type="caution">
    <text evidence="6">The sequence shown here is derived from an EMBL/GenBank/DDBJ whole genome shotgun (WGS) entry which is preliminary data.</text>
</comment>
<evidence type="ECO:0000313" key="6">
    <source>
        <dbReference type="EMBL" id="PVY82353.1"/>
    </source>
</evidence>
<keyword evidence="3" id="KW-0288">FMN</keyword>
<dbReference type="AlphaFoldDB" id="A0A2U1D3U6"/>
<accession>A0A2U1D3U6</accession>
<evidence type="ECO:0000256" key="2">
    <source>
        <dbReference type="ARBA" id="ARBA00022630"/>
    </source>
</evidence>
<evidence type="ECO:0000256" key="3">
    <source>
        <dbReference type="ARBA" id="ARBA00022643"/>
    </source>
</evidence>
<comment type="cofactor">
    <cofactor evidence="1">
        <name>FMN</name>
        <dbReference type="ChEBI" id="CHEBI:58210"/>
    </cofactor>
</comment>
<dbReference type="PROSITE" id="PS00557">
    <property type="entry name" value="FMN_HYDROXY_ACID_DH_1"/>
    <property type="match status" value="1"/>
</dbReference>
<dbReference type="EMBL" id="QEKT01000013">
    <property type="protein sequence ID" value="PVY82353.1"/>
    <property type="molecule type" value="Genomic_DNA"/>
</dbReference>
<protein>
    <submittedName>
        <fullName evidence="6">FMN-dependent dehydrogenase</fullName>
    </submittedName>
</protein>
<dbReference type="SUPFAM" id="SSF51395">
    <property type="entry name" value="FMN-linked oxidoreductases"/>
    <property type="match status" value="1"/>
</dbReference>
<dbReference type="PANTHER" id="PTHR10578">
    <property type="entry name" value="S -2-HYDROXY-ACID OXIDASE-RELATED"/>
    <property type="match status" value="1"/>
</dbReference>
<keyword evidence="4" id="KW-0560">Oxidoreductase</keyword>
<dbReference type="PANTHER" id="PTHR10578:SF107">
    <property type="entry name" value="2-HYDROXYACID OXIDASE 1"/>
    <property type="match status" value="1"/>
</dbReference>
<dbReference type="InterPro" id="IPR000262">
    <property type="entry name" value="FMN-dep_DH"/>
</dbReference>
<evidence type="ECO:0000313" key="7">
    <source>
        <dbReference type="Proteomes" id="UP000245433"/>
    </source>
</evidence>
<dbReference type="Gene3D" id="3.20.20.70">
    <property type="entry name" value="Aldolase class I"/>
    <property type="match status" value="1"/>
</dbReference>
<reference evidence="6 7" key="1">
    <citation type="submission" date="2018-04" db="EMBL/GenBank/DDBJ databases">
        <title>Genomic Encyclopedia of Type Strains, Phase IV (KMG-IV): sequencing the most valuable type-strain genomes for metagenomic binning, comparative biology and taxonomic classification.</title>
        <authorList>
            <person name="Goeker M."/>
        </authorList>
    </citation>
    <scope>NUCLEOTIDE SEQUENCE [LARGE SCALE GENOMIC DNA]</scope>
    <source>
        <strain evidence="6 7">DSM 28795</strain>
    </source>
</reference>
<sequence>MPIVQEYLPQGIGKSMNYVYGSAKQKLSAKDVEFIASYSGLPVYVKGVQSALDVERALDAGAAGIWVSNHGGRQLDGGPAAFDSLQYVAKAVNQRVPIVYDSGIRRGQHVFKALASGADLVAIGRPAIYGLALGGSRGVEQVFNKLTEELKMVMQLAGTQTIEDVKRYQLRDNNFL</sequence>
<evidence type="ECO:0000256" key="4">
    <source>
        <dbReference type="ARBA" id="ARBA00023002"/>
    </source>
</evidence>
<gene>
    <name evidence="6" type="ORF">C7384_1138</name>
</gene>
<dbReference type="GO" id="GO:0016491">
    <property type="term" value="F:oxidoreductase activity"/>
    <property type="evidence" value="ECO:0007669"/>
    <property type="project" value="UniProtKB-KW"/>
</dbReference>
<dbReference type="InterPro" id="IPR008259">
    <property type="entry name" value="FMN_hydac_DH_AS"/>
</dbReference>
<evidence type="ECO:0000256" key="1">
    <source>
        <dbReference type="ARBA" id="ARBA00001917"/>
    </source>
</evidence>
<keyword evidence="7" id="KW-1185">Reference proteome</keyword>
<name>A0A2U1D3U6_9LACO</name>
<keyword evidence="2" id="KW-0285">Flavoprotein</keyword>
<organism evidence="6 7">
    <name type="scientific">Convivina intestini</name>
    <dbReference type="NCBI Taxonomy" id="1505726"/>
    <lineage>
        <taxon>Bacteria</taxon>
        <taxon>Bacillati</taxon>
        <taxon>Bacillota</taxon>
        <taxon>Bacilli</taxon>
        <taxon>Lactobacillales</taxon>
        <taxon>Lactobacillaceae</taxon>
        <taxon>Convivina</taxon>
    </lineage>
</organism>
<dbReference type="PROSITE" id="PS51349">
    <property type="entry name" value="FMN_HYDROXY_ACID_DH_2"/>
    <property type="match status" value="1"/>
</dbReference>
<proteinExistence type="predicted"/>
<dbReference type="InterPro" id="IPR037396">
    <property type="entry name" value="FMN_HAD"/>
</dbReference>
<dbReference type="InterPro" id="IPR013785">
    <property type="entry name" value="Aldolase_TIM"/>
</dbReference>
<dbReference type="Pfam" id="PF01070">
    <property type="entry name" value="FMN_dh"/>
    <property type="match status" value="1"/>
</dbReference>
<feature type="domain" description="FMN hydroxy acid dehydrogenase" evidence="5">
    <location>
        <begin position="1"/>
        <end position="175"/>
    </location>
</feature>